<gene>
    <name evidence="2" type="ORF">BDN70DRAFT_892568</name>
</gene>
<protein>
    <submittedName>
        <fullName evidence="2">Uncharacterized protein</fullName>
    </submittedName>
</protein>
<feature type="compositionally biased region" description="Low complexity" evidence="1">
    <location>
        <begin position="647"/>
        <end position="664"/>
    </location>
</feature>
<evidence type="ECO:0000313" key="2">
    <source>
        <dbReference type="EMBL" id="KAF9482347.1"/>
    </source>
</evidence>
<feature type="compositionally biased region" description="Polar residues" evidence="1">
    <location>
        <begin position="1410"/>
        <end position="1431"/>
    </location>
</feature>
<feature type="compositionally biased region" description="Low complexity" evidence="1">
    <location>
        <begin position="315"/>
        <end position="332"/>
    </location>
</feature>
<dbReference type="Proteomes" id="UP000807469">
    <property type="component" value="Unassembled WGS sequence"/>
</dbReference>
<feature type="region of interest" description="Disordered" evidence="1">
    <location>
        <begin position="314"/>
        <end position="336"/>
    </location>
</feature>
<feature type="compositionally biased region" description="Low complexity" evidence="1">
    <location>
        <begin position="618"/>
        <end position="629"/>
    </location>
</feature>
<feature type="compositionally biased region" description="Polar residues" evidence="1">
    <location>
        <begin position="1654"/>
        <end position="1664"/>
    </location>
</feature>
<dbReference type="EMBL" id="MU155166">
    <property type="protein sequence ID" value="KAF9482347.1"/>
    <property type="molecule type" value="Genomic_DNA"/>
</dbReference>
<feature type="compositionally biased region" description="Polar residues" evidence="1">
    <location>
        <begin position="784"/>
        <end position="802"/>
    </location>
</feature>
<feature type="compositionally biased region" description="Pro residues" evidence="1">
    <location>
        <begin position="756"/>
        <end position="770"/>
    </location>
</feature>
<name>A0A9P6CWX6_9AGAR</name>
<evidence type="ECO:0000256" key="1">
    <source>
        <dbReference type="SAM" id="MobiDB-lite"/>
    </source>
</evidence>
<feature type="region of interest" description="Disordered" evidence="1">
    <location>
        <begin position="595"/>
        <end position="629"/>
    </location>
</feature>
<feature type="compositionally biased region" description="Low complexity" evidence="1">
    <location>
        <begin position="1630"/>
        <end position="1653"/>
    </location>
</feature>
<organism evidence="2 3">
    <name type="scientific">Pholiota conissans</name>
    <dbReference type="NCBI Taxonomy" id="109636"/>
    <lineage>
        <taxon>Eukaryota</taxon>
        <taxon>Fungi</taxon>
        <taxon>Dikarya</taxon>
        <taxon>Basidiomycota</taxon>
        <taxon>Agaricomycotina</taxon>
        <taxon>Agaricomycetes</taxon>
        <taxon>Agaricomycetidae</taxon>
        <taxon>Agaricales</taxon>
        <taxon>Agaricineae</taxon>
        <taxon>Strophariaceae</taxon>
        <taxon>Pholiota</taxon>
    </lineage>
</organism>
<feature type="region of interest" description="Disordered" evidence="1">
    <location>
        <begin position="539"/>
        <end position="558"/>
    </location>
</feature>
<feature type="compositionally biased region" description="Low complexity" evidence="1">
    <location>
        <begin position="595"/>
        <end position="606"/>
    </location>
</feature>
<feature type="region of interest" description="Disordered" evidence="1">
    <location>
        <begin position="388"/>
        <end position="453"/>
    </location>
</feature>
<feature type="compositionally biased region" description="Low complexity" evidence="1">
    <location>
        <begin position="896"/>
        <end position="936"/>
    </location>
</feature>
<feature type="region of interest" description="Disordered" evidence="1">
    <location>
        <begin position="1503"/>
        <end position="1539"/>
    </location>
</feature>
<reference evidence="2" key="1">
    <citation type="submission" date="2020-11" db="EMBL/GenBank/DDBJ databases">
        <authorList>
            <consortium name="DOE Joint Genome Institute"/>
            <person name="Ahrendt S."/>
            <person name="Riley R."/>
            <person name="Andreopoulos W."/>
            <person name="Labutti K."/>
            <person name="Pangilinan J."/>
            <person name="Ruiz-Duenas F.J."/>
            <person name="Barrasa J.M."/>
            <person name="Sanchez-Garcia M."/>
            <person name="Camarero S."/>
            <person name="Miyauchi S."/>
            <person name="Serrano A."/>
            <person name="Linde D."/>
            <person name="Babiker R."/>
            <person name="Drula E."/>
            <person name="Ayuso-Fernandez I."/>
            <person name="Pacheco R."/>
            <person name="Padilla G."/>
            <person name="Ferreira P."/>
            <person name="Barriuso J."/>
            <person name="Kellner H."/>
            <person name="Castanera R."/>
            <person name="Alfaro M."/>
            <person name="Ramirez L."/>
            <person name="Pisabarro A.G."/>
            <person name="Kuo A."/>
            <person name="Tritt A."/>
            <person name="Lipzen A."/>
            <person name="He G."/>
            <person name="Yan M."/>
            <person name="Ng V."/>
            <person name="Cullen D."/>
            <person name="Martin F."/>
            <person name="Rosso M.-N."/>
            <person name="Henrissat B."/>
            <person name="Hibbett D."/>
            <person name="Martinez A.T."/>
            <person name="Grigoriev I.V."/>
        </authorList>
    </citation>
    <scope>NUCLEOTIDE SEQUENCE</scope>
    <source>
        <strain evidence="2">CIRM-BRFM 674</strain>
    </source>
</reference>
<accession>A0A9P6CWX6</accession>
<feature type="compositionally biased region" description="Basic and acidic residues" evidence="1">
    <location>
        <begin position="1143"/>
        <end position="1156"/>
    </location>
</feature>
<feature type="compositionally biased region" description="Low complexity" evidence="1">
    <location>
        <begin position="391"/>
        <end position="403"/>
    </location>
</feature>
<comment type="caution">
    <text evidence="2">The sequence shown here is derived from an EMBL/GenBank/DDBJ whole genome shotgun (WGS) entry which is preliminary data.</text>
</comment>
<dbReference type="OrthoDB" id="3071724at2759"/>
<feature type="non-terminal residue" evidence="2">
    <location>
        <position position="1"/>
    </location>
</feature>
<sequence>FNLLIIHFARILHLAKSTHSEVQLIRRVIETHDINNADGLATEPRKPETTVTDRALQKYVQSFIKSYQEWVTYYASASSIWFPDESTHAWSRTQQQVRAVSTSKSKQRLMFPSLLVVRYLAKEWEDLQHIRIGDVSSLLFAVGKVMAPTQIKFHVRRKQPPRRRVIWAGRPCMHLLSERRIFEAFESFLLLYASLVHADSFNLIPIKPFAFFWTLLVYAKRHPRTTDCADDALVDIKSNSSYHNYNSAPRIHNMLLVAPPGPLPPPSAPIIAASMSTVDLGANCLSLGIGAAGCGGGSLNKSALDALNAEHNIESTKATTPTTPSFPTTPSSQRPRSLALFAKIRRQLSKPNVTGCSSPTNTSFSACVPMHSTDLDYTPPAEQIRRSDRVSFAPAPSFRPASPTGTDSDEHVSLSNNVSAAKRKKHNGRRPSSESLSETSLVSASTHSYSSPSMYSEESAFIGESVADGEIKSIIGSSSNFFAALERGKNGRKGRRGSGSDAEDDSVDELAEPASFAGHFAFPDNAAYFNGDRRNGLHRLSDAPRASSSVVEKKEDDSEAQFAPYIPLVMQHERRQQGIDGARVSLEDVASVKSSVRASVRAAPAARQRRHVPPPLNPSAAPRRSSSSVHPYSASYAYAIEQQQPYSPTSSASSRSPVTPSTPFFTASEASLDLLVERGAEDADEEDEEEGDNASRISSPRRSEKGEDKAIRACLSKETFSKRQRPAEVNILPPTPTMPDLVPRRSRQNMRTNSPPLSPPPSGPLPPAPLSPTSSGIVNRHLEVNTQPPNSQRDSLTTQSSLDCAAHRHPSPLARERTLSSESEDEVLNVGDDSGIAFTTFDGLHKQRVCSTPKMDERSARTNEHHIFFAHPFAHASAVSNSTSTSAETESESESEYASMESTTHSDSSPSISSSSSSSSSSTAENHTLSSYTPSTARARAAAEALLRANTRANASGPAADRSVLVMPVEKIKIEIGRQMVQPRKGSLESGAEWTLGLGMEMPSKVGGRVLGVEEVGSKVAAAASKVEQAIKASEEMFPALGGLEEVPMPLAGMQQRMTANPIVAPPVVVSSKPRVSVLGGVGAPDTDERRSLRTRTQSESALGAGAKSRRKKRAEVKPNEDWTLSLPLPSFKKAPASPTEKTTTHTEPVMKERHSQPMRMGEVDVFVTDVDVDARLEEDETTSGENFDMDFNLDMDRDDLTSNDSCTPTQESEQINGLCVPRLVTHGGGIERGSTSASPRARTRSTVFEDIEKGAREARASLEESSSLAKLNTLSADLARFNEMLRIGGSRLRQGKMMASAAGRRGMGYTEGSTLLNVGEGRGAGLKHARSFGVLGVEEAPQRNKIVRMTSVGDLERSRSSKTANAALPSFAPSHSPSISPALIDNSPTLPLPDTAVLIQHENLHGQLQISSNNNPRPLSSGSNASTITPSLSRTSWRSVSSSTTTSSVGSTSSVATATPANTNVSANSKARPSLPFAPPHSAFAYKPKTELLVAANNTAGGIGDESAPQPRPGLASGSALNRKNSTYSSKSKSSEKAIDTVAVNVSKRVSLSEAIPVQEGTTAIAEPSTSTVAVPFKHIQPRASISSMSSDSAVSPATTPKQSTVPLPSLTISTSPLSSPHRARRRSSTSSVASDNSAHSSSTLTPTISPINDSSSFPTPLASSFPAPPSTDPMSTLFGKELRARLTAADIESKTAVAIELAASMTQERKSESSSVSLSSSPKQSVGLTFDERIRRLQQIGMEAVVVRSASTSSTVTKGIQEKEREDSDYSDFYYSARSSFSSPV</sequence>
<feature type="compositionally biased region" description="Low complexity" evidence="1">
    <location>
        <begin position="1432"/>
        <end position="1470"/>
    </location>
</feature>
<feature type="region of interest" description="Disordered" evidence="1">
    <location>
        <begin position="1079"/>
        <end position="1157"/>
    </location>
</feature>
<feature type="region of interest" description="Disordered" evidence="1">
    <location>
        <begin position="488"/>
        <end position="508"/>
    </location>
</feature>
<evidence type="ECO:0000313" key="3">
    <source>
        <dbReference type="Proteomes" id="UP000807469"/>
    </source>
</evidence>
<feature type="region of interest" description="Disordered" evidence="1">
    <location>
        <begin position="1410"/>
        <end position="1477"/>
    </location>
</feature>
<feature type="compositionally biased region" description="Acidic residues" evidence="1">
    <location>
        <begin position="682"/>
        <end position="692"/>
    </location>
</feature>
<feature type="compositionally biased region" description="Low complexity" evidence="1">
    <location>
        <begin position="433"/>
        <end position="453"/>
    </location>
</feature>
<proteinExistence type="predicted"/>
<feature type="compositionally biased region" description="Low complexity" evidence="1">
    <location>
        <begin position="878"/>
        <end position="888"/>
    </location>
</feature>
<feature type="region of interest" description="Disordered" evidence="1">
    <location>
        <begin position="1352"/>
        <end position="1388"/>
    </location>
</feature>
<feature type="region of interest" description="Disordered" evidence="1">
    <location>
        <begin position="878"/>
        <end position="936"/>
    </location>
</feature>
<feature type="region of interest" description="Disordered" evidence="1">
    <location>
        <begin position="643"/>
        <end position="664"/>
    </location>
</feature>
<feature type="compositionally biased region" description="Basic and acidic residues" evidence="1">
    <location>
        <begin position="701"/>
        <end position="711"/>
    </location>
</feature>
<feature type="region of interest" description="Disordered" evidence="1">
    <location>
        <begin position="1585"/>
        <end position="1678"/>
    </location>
</feature>
<feature type="compositionally biased region" description="Low complexity" evidence="1">
    <location>
        <begin position="1585"/>
        <end position="1622"/>
    </location>
</feature>
<feature type="region of interest" description="Disordered" evidence="1">
    <location>
        <begin position="679"/>
        <end position="826"/>
    </location>
</feature>
<keyword evidence="3" id="KW-1185">Reference proteome</keyword>